<accession>A0A2X2SNZ4</accession>
<dbReference type="GO" id="GO:0006310">
    <property type="term" value="P:DNA recombination"/>
    <property type="evidence" value="ECO:0007669"/>
    <property type="project" value="InterPro"/>
</dbReference>
<protein>
    <recommendedName>
        <fullName evidence="12">Replication restart protein PriA</fullName>
    </recommendedName>
    <alternativeName>
        <fullName evidence="12">ATP-dependent DNA helicase PriA</fullName>
        <ecNumber evidence="12">5.6.2.4</ecNumber>
    </alternativeName>
    <alternativeName>
        <fullName evidence="12">DNA 3'-5' helicase PriA</fullName>
    </alternativeName>
</protein>
<dbReference type="SUPFAM" id="SSF52540">
    <property type="entry name" value="P-loop containing nucleoside triphosphate hydrolases"/>
    <property type="match status" value="1"/>
</dbReference>
<keyword evidence="8 12" id="KW-0067">ATP-binding</keyword>
<evidence type="ECO:0000256" key="2">
    <source>
        <dbReference type="ARBA" id="ARBA00022705"/>
    </source>
</evidence>
<dbReference type="Gene3D" id="1.10.10.10">
    <property type="entry name" value="Winged helix-like DNA-binding domain superfamily/Winged helix DNA-binding domain"/>
    <property type="match status" value="1"/>
</dbReference>
<dbReference type="GO" id="GO:1990077">
    <property type="term" value="C:primosome complex"/>
    <property type="evidence" value="ECO:0007669"/>
    <property type="project" value="UniProtKB-UniRule"/>
</dbReference>
<dbReference type="GO" id="GO:0003677">
    <property type="term" value="F:DNA binding"/>
    <property type="evidence" value="ECO:0007669"/>
    <property type="project" value="UniProtKB-UniRule"/>
</dbReference>
<dbReference type="SMART" id="SM00490">
    <property type="entry name" value="HELICc"/>
    <property type="match status" value="1"/>
</dbReference>
<feature type="binding site" evidence="12">
    <location>
        <position position="548"/>
    </location>
    <ligand>
        <name>Zn(2+)</name>
        <dbReference type="ChEBI" id="CHEBI:29105"/>
        <label>2</label>
    </ligand>
</feature>
<evidence type="ECO:0000256" key="9">
    <source>
        <dbReference type="ARBA" id="ARBA00023125"/>
    </source>
</evidence>
<dbReference type="HAMAP" id="MF_00983">
    <property type="entry name" value="PriA"/>
    <property type="match status" value="1"/>
</dbReference>
<comment type="subunit">
    <text evidence="12">Component of the replication restart primosome.</text>
</comment>
<feature type="binding site" evidence="12">
    <location>
        <position position="561"/>
    </location>
    <ligand>
        <name>Zn(2+)</name>
        <dbReference type="ChEBI" id="CHEBI:29105"/>
        <label>1</label>
    </ligand>
</feature>
<dbReference type="GO" id="GO:0016887">
    <property type="term" value="F:ATP hydrolysis activity"/>
    <property type="evidence" value="ECO:0007669"/>
    <property type="project" value="RHEA"/>
</dbReference>
<dbReference type="GO" id="GO:0043138">
    <property type="term" value="F:3'-5' DNA helicase activity"/>
    <property type="evidence" value="ECO:0007669"/>
    <property type="project" value="UniProtKB-EC"/>
</dbReference>
<evidence type="ECO:0000259" key="14">
    <source>
        <dbReference type="PROSITE" id="PS51194"/>
    </source>
</evidence>
<feature type="binding site" evidence="12">
    <location>
        <position position="524"/>
    </location>
    <ligand>
        <name>Zn(2+)</name>
        <dbReference type="ChEBI" id="CHEBI:29105"/>
        <label>1</label>
    </ligand>
</feature>
<keyword evidence="7 12" id="KW-0862">Zinc</keyword>
<dbReference type="Proteomes" id="UP000250169">
    <property type="component" value="Unassembled WGS sequence"/>
</dbReference>
<gene>
    <name evidence="12 15" type="primary">priA</name>
    <name evidence="15" type="ORF">NCTC11545_00950</name>
</gene>
<keyword evidence="5 12" id="KW-0378">Hydrolase</keyword>
<dbReference type="PANTHER" id="PTHR30580">
    <property type="entry name" value="PRIMOSOMAL PROTEIN N"/>
    <property type="match status" value="1"/>
</dbReference>
<dbReference type="Pfam" id="PF00270">
    <property type="entry name" value="DEAD"/>
    <property type="match status" value="1"/>
</dbReference>
<dbReference type="Pfam" id="PF18074">
    <property type="entry name" value="PriA_C"/>
    <property type="match status" value="1"/>
</dbReference>
<dbReference type="EMBL" id="UAVS01000005">
    <property type="protein sequence ID" value="SQA93574.1"/>
    <property type="molecule type" value="Genomic_DNA"/>
</dbReference>
<evidence type="ECO:0000256" key="6">
    <source>
        <dbReference type="ARBA" id="ARBA00022806"/>
    </source>
</evidence>
<evidence type="ECO:0000256" key="4">
    <source>
        <dbReference type="ARBA" id="ARBA00022741"/>
    </source>
</evidence>
<dbReference type="FunFam" id="3.40.50.300:FF:000489">
    <property type="entry name" value="Primosome assembly protein PriA"/>
    <property type="match status" value="1"/>
</dbReference>
<dbReference type="InterPro" id="IPR005259">
    <property type="entry name" value="PriA"/>
</dbReference>
<dbReference type="Gene3D" id="3.40.50.300">
    <property type="entry name" value="P-loop containing nucleotide triphosphate hydrolases"/>
    <property type="match status" value="2"/>
</dbReference>
<evidence type="ECO:0000256" key="10">
    <source>
        <dbReference type="ARBA" id="ARBA00023235"/>
    </source>
</evidence>
<dbReference type="PROSITE" id="PS51192">
    <property type="entry name" value="HELICASE_ATP_BIND_1"/>
    <property type="match status" value="1"/>
</dbReference>
<feature type="binding site" evidence="12">
    <location>
        <position position="564"/>
    </location>
    <ligand>
        <name>Zn(2+)</name>
        <dbReference type="ChEBI" id="CHEBI:29105"/>
        <label>1</label>
    </ligand>
</feature>
<keyword evidence="6 12" id="KW-0347">Helicase</keyword>
<comment type="catalytic activity">
    <reaction evidence="12">
        <text>Couples ATP hydrolysis with the unwinding of duplex DNA by translocating in the 3'-5' direction.</text>
        <dbReference type="EC" id="5.6.2.4"/>
    </reaction>
</comment>
<proteinExistence type="inferred from homology"/>
<dbReference type="InterPro" id="IPR011545">
    <property type="entry name" value="DEAD/DEAH_box_helicase_dom"/>
</dbReference>
<dbReference type="InterPro" id="IPR014001">
    <property type="entry name" value="Helicase_ATP-bd"/>
</dbReference>
<reference evidence="15 16" key="1">
    <citation type="submission" date="2018-06" db="EMBL/GenBank/DDBJ databases">
        <authorList>
            <consortium name="Pathogen Informatics"/>
            <person name="Doyle S."/>
        </authorList>
    </citation>
    <scope>NUCLEOTIDE SEQUENCE [LARGE SCALE GENOMIC DNA]</scope>
    <source>
        <strain evidence="15 16">NCTC11545</strain>
    </source>
</reference>
<dbReference type="InterPro" id="IPR041236">
    <property type="entry name" value="PriA_C"/>
</dbReference>
<feature type="binding site" evidence="12">
    <location>
        <position position="530"/>
    </location>
    <ligand>
        <name>Zn(2+)</name>
        <dbReference type="ChEBI" id="CHEBI:29105"/>
        <label>2</label>
    </ligand>
</feature>
<keyword evidence="2 12" id="KW-0235">DNA replication</keyword>
<keyword evidence="3 12" id="KW-0479">Metal-binding</keyword>
<dbReference type="NCBIfam" id="TIGR00595">
    <property type="entry name" value="priA"/>
    <property type="match status" value="1"/>
</dbReference>
<dbReference type="InterPro" id="IPR042115">
    <property type="entry name" value="PriA_3primeBD_sf"/>
</dbReference>
<dbReference type="PROSITE" id="PS51194">
    <property type="entry name" value="HELICASE_CTER"/>
    <property type="match status" value="1"/>
</dbReference>
<evidence type="ECO:0000256" key="11">
    <source>
        <dbReference type="ARBA" id="ARBA00048988"/>
    </source>
</evidence>
<dbReference type="SMART" id="SM00487">
    <property type="entry name" value="DEXDc"/>
    <property type="match status" value="1"/>
</dbReference>
<evidence type="ECO:0000313" key="15">
    <source>
        <dbReference type="EMBL" id="SQA93574.1"/>
    </source>
</evidence>
<dbReference type="RefSeq" id="WP_111972424.1">
    <property type="nucleotide sequence ID" value="NZ_UAVS01000005.1"/>
</dbReference>
<evidence type="ECO:0000256" key="5">
    <source>
        <dbReference type="ARBA" id="ARBA00022801"/>
    </source>
</evidence>
<keyword evidence="1 12" id="KW-0639">Primosome</keyword>
<dbReference type="AlphaFoldDB" id="A0A2X2SNZ4"/>
<evidence type="ECO:0000256" key="12">
    <source>
        <dbReference type="HAMAP-Rule" id="MF_00983"/>
    </source>
</evidence>
<comment type="catalytic activity">
    <reaction evidence="11 12">
        <text>ATP + H2O = ADP + phosphate + H(+)</text>
        <dbReference type="Rhea" id="RHEA:13065"/>
        <dbReference type="ChEBI" id="CHEBI:15377"/>
        <dbReference type="ChEBI" id="CHEBI:15378"/>
        <dbReference type="ChEBI" id="CHEBI:30616"/>
        <dbReference type="ChEBI" id="CHEBI:43474"/>
        <dbReference type="ChEBI" id="CHEBI:456216"/>
        <dbReference type="EC" id="5.6.2.4"/>
    </reaction>
</comment>
<dbReference type="Gene3D" id="3.40.1440.60">
    <property type="entry name" value="PriA, 3(prime) DNA-binding domain"/>
    <property type="match status" value="1"/>
</dbReference>
<dbReference type="FunFam" id="3.40.1440.60:FF:000001">
    <property type="entry name" value="Primosomal protein N"/>
    <property type="match status" value="1"/>
</dbReference>
<dbReference type="GO" id="GO:0006269">
    <property type="term" value="P:DNA replication, synthesis of primer"/>
    <property type="evidence" value="ECO:0007669"/>
    <property type="project" value="UniProtKB-KW"/>
</dbReference>
<dbReference type="Pfam" id="PF17764">
    <property type="entry name" value="PriA_3primeBD"/>
    <property type="match status" value="1"/>
</dbReference>
<dbReference type="InterPro" id="IPR001650">
    <property type="entry name" value="Helicase_C-like"/>
</dbReference>
<dbReference type="GO" id="GO:0006302">
    <property type="term" value="P:double-strand break repair"/>
    <property type="evidence" value="ECO:0007669"/>
    <property type="project" value="InterPro"/>
</dbReference>
<dbReference type="InterPro" id="IPR036388">
    <property type="entry name" value="WH-like_DNA-bd_sf"/>
</dbReference>
<dbReference type="GO" id="GO:0005524">
    <property type="term" value="F:ATP binding"/>
    <property type="evidence" value="ECO:0007669"/>
    <property type="project" value="UniProtKB-UniRule"/>
</dbReference>
<feature type="binding site" evidence="12">
    <location>
        <position position="551"/>
    </location>
    <ligand>
        <name>Zn(2+)</name>
        <dbReference type="ChEBI" id="CHEBI:29105"/>
        <label>2</label>
    </ligand>
</feature>
<organism evidence="15 16">
    <name type="scientific">Capnocytophaga ochracea</name>
    <dbReference type="NCBI Taxonomy" id="1018"/>
    <lineage>
        <taxon>Bacteria</taxon>
        <taxon>Pseudomonadati</taxon>
        <taxon>Bacteroidota</taxon>
        <taxon>Flavobacteriia</taxon>
        <taxon>Flavobacteriales</taxon>
        <taxon>Flavobacteriaceae</taxon>
        <taxon>Capnocytophaga</taxon>
    </lineage>
</organism>
<evidence type="ECO:0000256" key="8">
    <source>
        <dbReference type="ARBA" id="ARBA00022840"/>
    </source>
</evidence>
<comment type="similarity">
    <text evidence="12">Belongs to the helicase family. PriA subfamily.</text>
</comment>
<dbReference type="Pfam" id="PF00271">
    <property type="entry name" value="Helicase_C"/>
    <property type="match status" value="1"/>
</dbReference>
<dbReference type="InterPro" id="IPR040498">
    <property type="entry name" value="PriA_CRR"/>
</dbReference>
<dbReference type="GO" id="GO:0008270">
    <property type="term" value="F:zinc ion binding"/>
    <property type="evidence" value="ECO:0007669"/>
    <property type="project" value="UniProtKB-UniRule"/>
</dbReference>
<feature type="binding site" evidence="12">
    <location>
        <position position="521"/>
    </location>
    <ligand>
        <name>Zn(2+)</name>
        <dbReference type="ChEBI" id="CHEBI:29105"/>
        <label>1</label>
    </ligand>
</feature>
<dbReference type="InterPro" id="IPR027417">
    <property type="entry name" value="P-loop_NTPase"/>
</dbReference>
<dbReference type="GO" id="GO:0006270">
    <property type="term" value="P:DNA replication initiation"/>
    <property type="evidence" value="ECO:0007669"/>
    <property type="project" value="TreeGrafter"/>
</dbReference>
<dbReference type="CDD" id="cd18804">
    <property type="entry name" value="SF2_C_priA"/>
    <property type="match status" value="1"/>
</dbReference>
<keyword evidence="10 12" id="KW-0413">Isomerase</keyword>
<evidence type="ECO:0000313" key="16">
    <source>
        <dbReference type="Proteomes" id="UP000250169"/>
    </source>
</evidence>
<feature type="domain" description="Helicase C-terminal" evidence="14">
    <location>
        <begin position="556"/>
        <end position="710"/>
    </location>
</feature>
<dbReference type="Pfam" id="PF18319">
    <property type="entry name" value="Zn_ribbon_PriA"/>
    <property type="match status" value="1"/>
</dbReference>
<comment type="function">
    <text evidence="12">Initiates the restart of stalled replication forks, which reloads the replicative helicase on sites other than the origin of replication. Recognizes and binds to abandoned replication forks and remodels them to uncover a helicase loading site. Promotes assembly of the primosome at these replication forks.</text>
</comment>
<keyword evidence="4 12" id="KW-0547">Nucleotide-binding</keyword>
<dbReference type="PANTHER" id="PTHR30580:SF0">
    <property type="entry name" value="PRIMOSOMAL PROTEIN N"/>
    <property type="match status" value="1"/>
</dbReference>
<sequence>MYFVDVILPLPLSKLFTYRINEDEAHFLQMGMRVAVPFGKSKVYTAIVHHIHTVEPSYDTKDIEYILDEAPIVTPEQIEHWQWIADFYMCTLGEVLKSALPSAFLLESETIIEIAEKELNSTLFTDDEWQVYEALHYKTALKGSEVSKIIPKNKALKVMKNLVEKGAARISERIFEKYVPKLIKYIRLSSEYQTEEGLQKALELLKRSEKQKKLIIAYFNYINREVLPLKAEKLLEEASVSTTVLKSVIEKGIFEEYYLQKDRVSFADSDVSTKKILNEVQEEALHQIQKQFQTKNTVLLQGVTASGKTEIYIELIDQYLKAGKQVLYLLPEIGLTVHLINRLKNHFGKSLSVYHSKYSTNERVEVWNNVLNNNPKAQLVVGVRSSVYLPFKQLGLVIIDEEHDNSYRQFEPAPRMQARDTAIMLANIFKAKTLLGSATPSLESMHNVKTEKYGFVYLSKRYADFLPPIIELIDIKDKHHRKRMNGHFSDILINEITNTLSQGRQVLLFQNRRGYAPIVQCMQCGTVPQCPHCDVSLTFHQSSNQLRCHYCGYAIPMPKACIACGSVDLRTKGFGTEQISKELEVLFPNIAIDRMDQDTTNGKYGYEKILSKFEQQETQILVGTQMITKGLDFENIGLVGVMNADALIHSPDYRAYERSFQLLLQVSGRAGRSTQQGKVLIQTYNPQHPVIQQVLQNDFRGMYQSQIEERQSFLYPPFVQMIKITFKHSNFNQVNESAEWFANTLREVFASQRGIDVLGPEFPPISRIRNEYLKDILVKVHPSEVSLRHTKEHIRRIENSFQVISNFRAIRVSYLVE</sequence>
<name>A0A2X2SNZ4_CAPOC</name>
<evidence type="ECO:0000259" key="13">
    <source>
        <dbReference type="PROSITE" id="PS51192"/>
    </source>
</evidence>
<feature type="domain" description="Helicase ATP-binding" evidence="13">
    <location>
        <begin position="289"/>
        <end position="458"/>
    </location>
</feature>
<evidence type="ECO:0000256" key="3">
    <source>
        <dbReference type="ARBA" id="ARBA00022723"/>
    </source>
</evidence>
<comment type="cofactor">
    <cofactor evidence="12">
        <name>Zn(2+)</name>
        <dbReference type="ChEBI" id="CHEBI:29105"/>
    </cofactor>
    <text evidence="12">Binds 2 zinc ions per subunit.</text>
</comment>
<evidence type="ECO:0000256" key="7">
    <source>
        <dbReference type="ARBA" id="ARBA00022833"/>
    </source>
</evidence>
<feature type="binding site" evidence="12">
    <location>
        <position position="533"/>
    </location>
    <ligand>
        <name>Zn(2+)</name>
        <dbReference type="ChEBI" id="CHEBI:29105"/>
        <label>2</label>
    </ligand>
</feature>
<dbReference type="InterPro" id="IPR041222">
    <property type="entry name" value="PriA_3primeBD"/>
</dbReference>
<keyword evidence="9 12" id="KW-0238">DNA-binding</keyword>
<evidence type="ECO:0000256" key="1">
    <source>
        <dbReference type="ARBA" id="ARBA00022515"/>
    </source>
</evidence>
<dbReference type="EC" id="5.6.2.4" evidence="12"/>